<organism evidence="3 4">
    <name type="scientific">Rubricoccus marinus</name>
    <dbReference type="NCBI Taxonomy" id="716817"/>
    <lineage>
        <taxon>Bacteria</taxon>
        <taxon>Pseudomonadati</taxon>
        <taxon>Rhodothermota</taxon>
        <taxon>Rhodothermia</taxon>
        <taxon>Rhodothermales</taxon>
        <taxon>Rubricoccaceae</taxon>
        <taxon>Rubricoccus</taxon>
    </lineage>
</organism>
<dbReference type="InParanoid" id="A0A259TWP2"/>
<proteinExistence type="predicted"/>
<evidence type="ECO:0008006" key="5">
    <source>
        <dbReference type="Google" id="ProtNLM"/>
    </source>
</evidence>
<evidence type="ECO:0000256" key="2">
    <source>
        <dbReference type="SAM" id="SignalP"/>
    </source>
</evidence>
<gene>
    <name evidence="3" type="ORF">BSZ36_03550</name>
</gene>
<protein>
    <recommendedName>
        <fullName evidence="5">DUF4878 domain-containing protein</fullName>
    </recommendedName>
</protein>
<dbReference type="RefSeq" id="WP_094546076.1">
    <property type="nucleotide sequence ID" value="NZ_MQWB01000001.1"/>
</dbReference>
<feature type="chain" id="PRO_5012085191" description="DUF4878 domain-containing protein" evidence="2">
    <location>
        <begin position="17"/>
        <end position="161"/>
    </location>
</feature>
<dbReference type="AlphaFoldDB" id="A0A259TWP2"/>
<name>A0A259TWP2_9BACT</name>
<evidence type="ECO:0000313" key="4">
    <source>
        <dbReference type="Proteomes" id="UP000216446"/>
    </source>
</evidence>
<evidence type="ECO:0000256" key="1">
    <source>
        <dbReference type="SAM" id="MobiDB-lite"/>
    </source>
</evidence>
<reference evidence="3 4" key="1">
    <citation type="submission" date="2016-11" db="EMBL/GenBank/DDBJ databases">
        <title>Study of marine rhodopsin-containing bacteria.</title>
        <authorList>
            <person name="Yoshizawa S."/>
            <person name="Kumagai Y."/>
            <person name="Kogure K."/>
        </authorList>
    </citation>
    <scope>NUCLEOTIDE SEQUENCE [LARGE SCALE GENOMIC DNA]</scope>
    <source>
        <strain evidence="3 4">SG-29</strain>
    </source>
</reference>
<feature type="compositionally biased region" description="Pro residues" evidence="1">
    <location>
        <begin position="21"/>
        <end position="31"/>
    </location>
</feature>
<keyword evidence="2" id="KW-0732">Signal</keyword>
<keyword evidence="4" id="KW-1185">Reference proteome</keyword>
<dbReference type="EMBL" id="MQWB01000001">
    <property type="protein sequence ID" value="OZC02141.1"/>
    <property type="molecule type" value="Genomic_DNA"/>
</dbReference>
<sequence>MRYLALFSLCALVACADAPQTPPEDAAPPVMPAETAPPAAEASPEPAPEADLGAFLRDMQAAGSSGDAAALGQLFALNAEDQALYDEYYASSLLKGGDAFSLLMEKDVTDISENEAGGAGSHALDFNFVDNVDGEQLESLLRLNIGEVDGEYRVVGIVAAG</sequence>
<evidence type="ECO:0000313" key="3">
    <source>
        <dbReference type="EMBL" id="OZC02141.1"/>
    </source>
</evidence>
<dbReference type="Proteomes" id="UP000216446">
    <property type="component" value="Unassembled WGS sequence"/>
</dbReference>
<feature type="region of interest" description="Disordered" evidence="1">
    <location>
        <begin position="21"/>
        <end position="47"/>
    </location>
</feature>
<feature type="compositionally biased region" description="Low complexity" evidence="1">
    <location>
        <begin position="32"/>
        <end position="44"/>
    </location>
</feature>
<feature type="signal peptide" evidence="2">
    <location>
        <begin position="1"/>
        <end position="16"/>
    </location>
</feature>
<comment type="caution">
    <text evidence="3">The sequence shown here is derived from an EMBL/GenBank/DDBJ whole genome shotgun (WGS) entry which is preliminary data.</text>
</comment>
<accession>A0A259TWP2</accession>
<dbReference type="PROSITE" id="PS51257">
    <property type="entry name" value="PROKAR_LIPOPROTEIN"/>
    <property type="match status" value="1"/>
</dbReference>